<feature type="repeat" description="ANK" evidence="4">
    <location>
        <begin position="70"/>
        <end position="102"/>
    </location>
</feature>
<feature type="repeat" description="ANK" evidence="4">
    <location>
        <begin position="103"/>
        <end position="139"/>
    </location>
</feature>
<sequence length="565" mass="62469">MTIHECAQSGNVTGFVRLLRHDPSLLNQTSPLMVQTPLHYAASLDRLQIVAYLIGWGGPGKLELEAKNVYGETPLHVAAKNGCNETLKLLLDYSAYIEATTNKSMTPLHLAVGYALGSGDNTTVKILLQYNANRSAKDNEGMIPFNYLPAGLQNEELIRLLKVDVPNLINNFTSEQMFYNTNTTGYSSYQNNNPVNNNCTPQYNKTMEQIYSTIGISLPGNPSLSSSSHFNNIMEQYNSSTTGDLINLEINCSTSSTPVQQINLVSTTNDYNGIEAKMDEFDNEMSKIVGLNDLKLQLNKWAKGILMDEKRRAMGINLGPKKPPHMAFLGNPGTGKTTVARILGKLLKSVGVLSSDKVIEVQRTDLVGEYIGQTGPKTRKKIEEAMGGILFVDEAYRLAPVQGTGHCQDLGVEALEEIMSVLEDGNLVIIFAGYTDDMKRVFSSNAGFCRRVTHFFQFDDFTCKDLAEMLMIKMSKQDENSRFYGFKLHPSCTCGAVLAVIERNSTEKLRNKLNGSLVDIMLNNARENLDSRLNFNSYGDELLTITLGDLEAGLKTLSQRVNVVD</sequence>
<evidence type="ECO:0000256" key="3">
    <source>
        <dbReference type="ARBA" id="ARBA00022840"/>
    </source>
</evidence>
<dbReference type="Pfam" id="PF00023">
    <property type="entry name" value="Ank"/>
    <property type="match status" value="1"/>
</dbReference>
<dbReference type="AlphaFoldDB" id="A0A022QM77"/>
<dbReference type="SUPFAM" id="SSF52540">
    <property type="entry name" value="P-loop containing nucleoside triphosphate hydrolases"/>
    <property type="match status" value="1"/>
</dbReference>
<dbReference type="eggNOG" id="KOG0730">
    <property type="taxonomic scope" value="Eukaryota"/>
</dbReference>
<keyword evidence="7" id="KW-1185">Reference proteome</keyword>
<dbReference type="PRINTS" id="PR01415">
    <property type="entry name" value="ANKYRIN"/>
</dbReference>
<dbReference type="InterPro" id="IPR050773">
    <property type="entry name" value="CbxX/CfxQ_RuBisCO_ESX"/>
</dbReference>
<dbReference type="InterPro" id="IPR002110">
    <property type="entry name" value="Ankyrin_rpt"/>
</dbReference>
<gene>
    <name evidence="6" type="ORF">MIMGU_mgv1a003766mg</name>
</gene>
<dbReference type="SUPFAM" id="SSF48403">
    <property type="entry name" value="Ankyrin repeat"/>
    <property type="match status" value="1"/>
</dbReference>
<dbReference type="PANTHER" id="PTHR43392">
    <property type="entry name" value="AAA-TYPE ATPASE FAMILY PROTEIN / ANKYRIN REPEAT FAMILY PROTEIN"/>
    <property type="match status" value="1"/>
</dbReference>
<dbReference type="FunFam" id="3.40.50.300:FF:000216">
    <property type="entry name" value="Type VII secretion ATPase EccA"/>
    <property type="match status" value="1"/>
</dbReference>
<dbReference type="SMART" id="SM00248">
    <property type="entry name" value="ANK"/>
    <property type="match status" value="3"/>
</dbReference>
<dbReference type="InterPro" id="IPR036770">
    <property type="entry name" value="Ankyrin_rpt-contain_sf"/>
</dbReference>
<dbReference type="PROSITE" id="PS50297">
    <property type="entry name" value="ANK_REP_REGION"/>
    <property type="match status" value="1"/>
</dbReference>
<dbReference type="eggNOG" id="KOG4177">
    <property type="taxonomic scope" value="Eukaryota"/>
</dbReference>
<dbReference type="InterPro" id="IPR000641">
    <property type="entry name" value="CbxX/CfxQ"/>
</dbReference>
<dbReference type="SMART" id="SM00382">
    <property type="entry name" value="AAA"/>
    <property type="match status" value="1"/>
</dbReference>
<dbReference type="Proteomes" id="UP000030748">
    <property type="component" value="Unassembled WGS sequence"/>
</dbReference>
<dbReference type="Gene3D" id="1.25.40.20">
    <property type="entry name" value="Ankyrin repeat-containing domain"/>
    <property type="match status" value="1"/>
</dbReference>
<keyword evidence="2" id="KW-0547">Nucleotide-binding</keyword>
<keyword evidence="4" id="KW-0040">ANK repeat</keyword>
<dbReference type="PRINTS" id="PR00819">
    <property type="entry name" value="CBXCFQXSUPER"/>
</dbReference>
<dbReference type="CDD" id="cd00009">
    <property type="entry name" value="AAA"/>
    <property type="match status" value="1"/>
</dbReference>
<evidence type="ECO:0000256" key="1">
    <source>
        <dbReference type="ARBA" id="ARBA00010378"/>
    </source>
</evidence>
<dbReference type="GO" id="GO:0005524">
    <property type="term" value="F:ATP binding"/>
    <property type="evidence" value="ECO:0007669"/>
    <property type="project" value="UniProtKB-KW"/>
</dbReference>
<comment type="similarity">
    <text evidence="1">Belongs to the CbxX/CfxQ family.</text>
</comment>
<evidence type="ECO:0000313" key="6">
    <source>
        <dbReference type="EMBL" id="EYU29807.1"/>
    </source>
</evidence>
<dbReference type="Pfam" id="PF12796">
    <property type="entry name" value="Ank_2"/>
    <property type="match status" value="1"/>
</dbReference>
<dbReference type="EMBL" id="KI631148">
    <property type="protein sequence ID" value="EYU29807.1"/>
    <property type="molecule type" value="Genomic_DNA"/>
</dbReference>
<keyword evidence="3" id="KW-0067">ATP-binding</keyword>
<dbReference type="InterPro" id="IPR027417">
    <property type="entry name" value="P-loop_NTPase"/>
</dbReference>
<proteinExistence type="inferred from homology"/>
<organism evidence="6 7">
    <name type="scientific">Erythranthe guttata</name>
    <name type="common">Yellow monkey flower</name>
    <name type="synonym">Mimulus guttatus</name>
    <dbReference type="NCBI Taxonomy" id="4155"/>
    <lineage>
        <taxon>Eukaryota</taxon>
        <taxon>Viridiplantae</taxon>
        <taxon>Streptophyta</taxon>
        <taxon>Embryophyta</taxon>
        <taxon>Tracheophyta</taxon>
        <taxon>Spermatophyta</taxon>
        <taxon>Magnoliopsida</taxon>
        <taxon>eudicotyledons</taxon>
        <taxon>Gunneridae</taxon>
        <taxon>Pentapetalae</taxon>
        <taxon>asterids</taxon>
        <taxon>lamiids</taxon>
        <taxon>Lamiales</taxon>
        <taxon>Phrymaceae</taxon>
        <taxon>Erythranthe</taxon>
    </lineage>
</organism>
<evidence type="ECO:0000256" key="4">
    <source>
        <dbReference type="PROSITE-ProRule" id="PRU00023"/>
    </source>
</evidence>
<dbReference type="Pfam" id="PF00004">
    <property type="entry name" value="AAA"/>
    <property type="match status" value="1"/>
</dbReference>
<evidence type="ECO:0000313" key="7">
    <source>
        <dbReference type="Proteomes" id="UP000030748"/>
    </source>
</evidence>
<dbReference type="PANTHER" id="PTHR43392:SF2">
    <property type="entry name" value="AAA-TYPE ATPASE FAMILY PROTEIN _ ANKYRIN REPEAT FAMILY PROTEIN"/>
    <property type="match status" value="1"/>
</dbReference>
<dbReference type="GO" id="GO:0016887">
    <property type="term" value="F:ATP hydrolysis activity"/>
    <property type="evidence" value="ECO:0000318"/>
    <property type="project" value="GO_Central"/>
</dbReference>
<protein>
    <recommendedName>
        <fullName evidence="5">AAA+ ATPase domain-containing protein</fullName>
    </recommendedName>
</protein>
<dbReference type="STRING" id="4155.A0A022QM77"/>
<evidence type="ECO:0000256" key="2">
    <source>
        <dbReference type="ARBA" id="ARBA00022741"/>
    </source>
</evidence>
<name>A0A022QM77_ERYGU</name>
<dbReference type="InterPro" id="IPR003959">
    <property type="entry name" value="ATPase_AAA_core"/>
</dbReference>
<evidence type="ECO:0000259" key="5">
    <source>
        <dbReference type="SMART" id="SM00382"/>
    </source>
</evidence>
<reference evidence="6 7" key="1">
    <citation type="journal article" date="2013" name="Proc. Natl. Acad. Sci. U.S.A.">
        <title>Fine-scale variation in meiotic recombination in Mimulus inferred from population shotgun sequencing.</title>
        <authorList>
            <person name="Hellsten U."/>
            <person name="Wright K.M."/>
            <person name="Jenkins J."/>
            <person name="Shu S."/>
            <person name="Yuan Y."/>
            <person name="Wessler S.R."/>
            <person name="Schmutz J."/>
            <person name="Willis J.H."/>
            <person name="Rokhsar D.S."/>
        </authorList>
    </citation>
    <scope>NUCLEOTIDE SEQUENCE [LARGE SCALE GENOMIC DNA]</scope>
    <source>
        <strain evidence="7">cv. DUN x IM62</strain>
    </source>
</reference>
<dbReference type="PROSITE" id="PS50088">
    <property type="entry name" value="ANK_REPEAT"/>
    <property type="match status" value="2"/>
</dbReference>
<accession>A0A022QM77</accession>
<feature type="domain" description="AAA+ ATPase" evidence="5">
    <location>
        <begin position="322"/>
        <end position="453"/>
    </location>
</feature>
<dbReference type="Gene3D" id="3.40.50.300">
    <property type="entry name" value="P-loop containing nucleotide triphosphate hydrolases"/>
    <property type="match status" value="1"/>
</dbReference>
<dbReference type="InterPro" id="IPR003593">
    <property type="entry name" value="AAA+_ATPase"/>
</dbReference>